<keyword evidence="1" id="KW-0812">Transmembrane</keyword>
<dbReference type="RefSeq" id="WP_169229712.1">
    <property type="nucleotide sequence ID" value="NZ_JABBGF010000001.1"/>
</dbReference>
<proteinExistence type="predicted"/>
<gene>
    <name evidence="2" type="ORF">HHL20_03055</name>
</gene>
<keyword evidence="1" id="KW-0472">Membrane</keyword>
<feature type="transmembrane region" description="Helical" evidence="1">
    <location>
        <begin position="73"/>
        <end position="95"/>
    </location>
</feature>
<comment type="caution">
    <text evidence="2">The sequence shown here is derived from an EMBL/GenBank/DDBJ whole genome shotgun (WGS) entry which is preliminary data.</text>
</comment>
<dbReference type="Proteomes" id="UP000552615">
    <property type="component" value="Unassembled WGS sequence"/>
</dbReference>
<evidence type="ECO:0000313" key="3">
    <source>
        <dbReference type="Proteomes" id="UP000552615"/>
    </source>
</evidence>
<reference evidence="2 3" key="1">
    <citation type="submission" date="2020-04" db="EMBL/GenBank/DDBJ databases">
        <title>Chryseobacterium sp. RJ-7-14 sp. nov., isolated from Jeju soil.</title>
        <authorList>
            <person name="Dahal R.H."/>
            <person name="Chaudhary D.K."/>
        </authorList>
    </citation>
    <scope>NUCLEOTIDE SEQUENCE [LARGE SCALE GENOMIC DNA]</scope>
    <source>
        <strain evidence="2 3">RJ-7-14</strain>
    </source>
</reference>
<sequence>MNFDFFNFLDLCSNALNLFNGGSSDSIHYDLPDKKKKRKYVFEKISAVLYIISAVLFFFVFRNPPVSGNYIQSVAIVSVLGFAVSVVIFFVLYLFGKYYFKSVFQWLLFSLSIATLCVSLFLWIYFKSVMF</sequence>
<evidence type="ECO:0000256" key="1">
    <source>
        <dbReference type="SAM" id="Phobius"/>
    </source>
</evidence>
<accession>A0A7Y0A419</accession>
<feature type="transmembrane region" description="Helical" evidence="1">
    <location>
        <begin position="41"/>
        <end position="61"/>
    </location>
</feature>
<dbReference type="EMBL" id="JABBGF010000001">
    <property type="protein sequence ID" value="NML56313.1"/>
    <property type="molecule type" value="Genomic_DNA"/>
</dbReference>
<dbReference type="AlphaFoldDB" id="A0A7Y0A419"/>
<keyword evidence="3" id="KW-1185">Reference proteome</keyword>
<keyword evidence="1" id="KW-1133">Transmembrane helix</keyword>
<name>A0A7Y0A419_9FLAO</name>
<evidence type="ECO:0000313" key="2">
    <source>
        <dbReference type="EMBL" id="NML56313.1"/>
    </source>
</evidence>
<protein>
    <submittedName>
        <fullName evidence="2">Branched-chain amino acid ABC transporter substrate-binding protein</fullName>
    </submittedName>
</protein>
<organism evidence="2 3">
    <name type="scientific">Chryseobacterium cheonjiense</name>
    <dbReference type="NCBI Taxonomy" id="2728845"/>
    <lineage>
        <taxon>Bacteria</taxon>
        <taxon>Pseudomonadati</taxon>
        <taxon>Bacteroidota</taxon>
        <taxon>Flavobacteriia</taxon>
        <taxon>Flavobacteriales</taxon>
        <taxon>Weeksellaceae</taxon>
        <taxon>Chryseobacterium group</taxon>
        <taxon>Chryseobacterium</taxon>
    </lineage>
</organism>
<feature type="transmembrane region" description="Helical" evidence="1">
    <location>
        <begin position="107"/>
        <end position="126"/>
    </location>
</feature>